<sequence>MIKINQYGKLKNKIAQLGYGYKREFKKGGQARTFLRRKLPFKGFKKREIISIPAINFQFNQPAIDGRLG</sequence>
<accession>A0A1G9XUJ9</accession>
<evidence type="ECO:0000313" key="2">
    <source>
        <dbReference type="Proteomes" id="UP000199440"/>
    </source>
</evidence>
<dbReference type="STRING" id="192904.SAMN04488514_11924"/>
<name>A0A1G9XUJ9_9FLAO</name>
<dbReference type="Proteomes" id="UP000199440">
    <property type="component" value="Unassembled WGS sequence"/>
</dbReference>
<protein>
    <submittedName>
        <fullName evidence="1">Uncharacterized protein</fullName>
    </submittedName>
</protein>
<reference evidence="1 2" key="1">
    <citation type="submission" date="2016-10" db="EMBL/GenBank/DDBJ databases">
        <authorList>
            <person name="de Groot N.N."/>
        </authorList>
    </citation>
    <scope>NUCLEOTIDE SEQUENCE [LARGE SCALE GENOMIC DNA]</scope>
    <source>
        <strain evidence="1 2">DSM 19886</strain>
    </source>
</reference>
<dbReference type="EMBL" id="FNGV01000019">
    <property type="protein sequence ID" value="SDN00410.1"/>
    <property type="molecule type" value="Genomic_DNA"/>
</dbReference>
<proteinExistence type="predicted"/>
<keyword evidence="2" id="KW-1185">Reference proteome</keyword>
<dbReference type="AlphaFoldDB" id="A0A1G9XUJ9"/>
<dbReference type="RefSeq" id="WP_089895333.1">
    <property type="nucleotide sequence ID" value="NZ_FNGV01000019.1"/>
</dbReference>
<evidence type="ECO:0000313" key="1">
    <source>
        <dbReference type="EMBL" id="SDN00410.1"/>
    </source>
</evidence>
<organism evidence="1 2">
    <name type="scientific">Kriegella aquimaris</name>
    <dbReference type="NCBI Taxonomy" id="192904"/>
    <lineage>
        <taxon>Bacteria</taxon>
        <taxon>Pseudomonadati</taxon>
        <taxon>Bacteroidota</taxon>
        <taxon>Flavobacteriia</taxon>
        <taxon>Flavobacteriales</taxon>
        <taxon>Flavobacteriaceae</taxon>
        <taxon>Kriegella</taxon>
    </lineage>
</organism>
<gene>
    <name evidence="1" type="ORF">SAMN04488514_11924</name>
</gene>